<keyword evidence="2" id="KW-1185">Reference proteome</keyword>
<reference evidence="1" key="1">
    <citation type="submission" date="2018-05" db="EMBL/GenBank/DDBJ databases">
        <title>Draft genome of Mucuna pruriens seed.</title>
        <authorList>
            <person name="Nnadi N.E."/>
            <person name="Vos R."/>
            <person name="Hasami M.H."/>
            <person name="Devisetty U.K."/>
            <person name="Aguiy J.C."/>
        </authorList>
    </citation>
    <scope>NUCLEOTIDE SEQUENCE [LARGE SCALE GENOMIC DNA]</scope>
    <source>
        <strain evidence="1">JCA_2017</strain>
    </source>
</reference>
<dbReference type="EMBL" id="QJKJ01004457">
    <property type="protein sequence ID" value="RDX94098.1"/>
    <property type="molecule type" value="Genomic_DNA"/>
</dbReference>
<accession>A0A371GU71</accession>
<proteinExistence type="predicted"/>
<gene>
    <name evidence="1" type="ORF">CR513_23571</name>
</gene>
<protein>
    <recommendedName>
        <fullName evidence="3">Copia protein</fullName>
    </recommendedName>
</protein>
<organism evidence="1 2">
    <name type="scientific">Mucuna pruriens</name>
    <name type="common">Velvet bean</name>
    <name type="synonym">Dolichos pruriens</name>
    <dbReference type="NCBI Taxonomy" id="157652"/>
    <lineage>
        <taxon>Eukaryota</taxon>
        <taxon>Viridiplantae</taxon>
        <taxon>Streptophyta</taxon>
        <taxon>Embryophyta</taxon>
        <taxon>Tracheophyta</taxon>
        <taxon>Spermatophyta</taxon>
        <taxon>Magnoliopsida</taxon>
        <taxon>eudicotyledons</taxon>
        <taxon>Gunneridae</taxon>
        <taxon>Pentapetalae</taxon>
        <taxon>rosids</taxon>
        <taxon>fabids</taxon>
        <taxon>Fabales</taxon>
        <taxon>Fabaceae</taxon>
        <taxon>Papilionoideae</taxon>
        <taxon>50 kb inversion clade</taxon>
        <taxon>NPAAA clade</taxon>
        <taxon>indigoferoid/millettioid clade</taxon>
        <taxon>Phaseoleae</taxon>
        <taxon>Mucuna</taxon>
    </lineage>
</organism>
<name>A0A371GU71_MUCPR</name>
<dbReference type="PANTHER" id="PTHR11439:SF517">
    <property type="entry name" value="CYSTEINE-RICH RLK (RECEPTOR-LIKE PROTEIN KINASE) 8"/>
    <property type="match status" value="1"/>
</dbReference>
<dbReference type="CDD" id="cd09272">
    <property type="entry name" value="RNase_HI_RT_Ty1"/>
    <property type="match status" value="1"/>
</dbReference>
<evidence type="ECO:0000313" key="1">
    <source>
        <dbReference type="EMBL" id="RDX94098.1"/>
    </source>
</evidence>
<evidence type="ECO:0000313" key="2">
    <source>
        <dbReference type="Proteomes" id="UP000257109"/>
    </source>
</evidence>
<feature type="non-terminal residue" evidence="1">
    <location>
        <position position="1"/>
    </location>
</feature>
<comment type="caution">
    <text evidence="1">The sequence shown here is derived from an EMBL/GenBank/DDBJ whole genome shotgun (WGS) entry which is preliminary data.</text>
</comment>
<sequence>MENPIELHLLVAKRVLRYLKETTEFGIFYKKGGNKELLAYSDSDYVGDLDDRKTAVSWSSRKQPIVSLSTIEAKFIGATSCACQAIWLKRVLGKLCKTQSKTTVICCDSSYVIKLSKNPVMYGRCKHIDVCFHFLRDLTKTRTIEMMHYILNKPLKLNVFLKLRKLLGLCSEFDVN</sequence>
<dbReference type="Proteomes" id="UP000257109">
    <property type="component" value="Unassembled WGS sequence"/>
</dbReference>
<dbReference type="OrthoDB" id="1422441at2759"/>
<dbReference type="PANTHER" id="PTHR11439">
    <property type="entry name" value="GAG-POL-RELATED RETROTRANSPOSON"/>
    <property type="match status" value="1"/>
</dbReference>
<evidence type="ECO:0008006" key="3">
    <source>
        <dbReference type="Google" id="ProtNLM"/>
    </source>
</evidence>
<dbReference type="STRING" id="157652.A0A371GU71"/>
<dbReference type="AlphaFoldDB" id="A0A371GU71"/>